<organism evidence="2 3">
    <name type="scientific">Rhynchophorus ferrugineus</name>
    <name type="common">Red palm weevil</name>
    <name type="synonym">Curculio ferrugineus</name>
    <dbReference type="NCBI Taxonomy" id="354439"/>
    <lineage>
        <taxon>Eukaryota</taxon>
        <taxon>Metazoa</taxon>
        <taxon>Ecdysozoa</taxon>
        <taxon>Arthropoda</taxon>
        <taxon>Hexapoda</taxon>
        <taxon>Insecta</taxon>
        <taxon>Pterygota</taxon>
        <taxon>Neoptera</taxon>
        <taxon>Endopterygota</taxon>
        <taxon>Coleoptera</taxon>
        <taxon>Polyphaga</taxon>
        <taxon>Cucujiformia</taxon>
        <taxon>Curculionidae</taxon>
        <taxon>Dryophthorinae</taxon>
        <taxon>Rhynchophorus</taxon>
    </lineage>
</organism>
<sequence>MYDHMASTLYSNCPETDRDNSQLTAYDDDSRVSLNAAPLICQHFDPDLLPLPEPFLSPRPPRRPVNSGIMKNAACTGE</sequence>
<reference evidence="2" key="1">
    <citation type="submission" date="2020-08" db="EMBL/GenBank/DDBJ databases">
        <title>Genome sequencing and assembly of the red palm weevil Rhynchophorus ferrugineus.</title>
        <authorList>
            <person name="Dias G.B."/>
            <person name="Bergman C.M."/>
            <person name="Manee M."/>
        </authorList>
    </citation>
    <scope>NUCLEOTIDE SEQUENCE</scope>
    <source>
        <strain evidence="2">AA-2017</strain>
        <tissue evidence="2">Whole larva</tissue>
    </source>
</reference>
<name>A0A834MJC0_RHYFE</name>
<feature type="region of interest" description="Disordered" evidence="1">
    <location>
        <begin position="1"/>
        <end position="23"/>
    </location>
</feature>
<dbReference type="EMBL" id="JAACXV010000057">
    <property type="protein sequence ID" value="KAF7285341.1"/>
    <property type="molecule type" value="Genomic_DNA"/>
</dbReference>
<evidence type="ECO:0000256" key="1">
    <source>
        <dbReference type="SAM" id="MobiDB-lite"/>
    </source>
</evidence>
<protein>
    <submittedName>
        <fullName evidence="2">Uncharacterized protein</fullName>
    </submittedName>
</protein>
<dbReference type="Proteomes" id="UP000625711">
    <property type="component" value="Unassembled WGS sequence"/>
</dbReference>
<evidence type="ECO:0000313" key="3">
    <source>
        <dbReference type="Proteomes" id="UP000625711"/>
    </source>
</evidence>
<proteinExistence type="predicted"/>
<comment type="caution">
    <text evidence="2">The sequence shown here is derived from an EMBL/GenBank/DDBJ whole genome shotgun (WGS) entry which is preliminary data.</text>
</comment>
<dbReference type="AlphaFoldDB" id="A0A834MJC0"/>
<feature type="region of interest" description="Disordered" evidence="1">
    <location>
        <begin position="52"/>
        <end position="78"/>
    </location>
</feature>
<keyword evidence="3" id="KW-1185">Reference proteome</keyword>
<evidence type="ECO:0000313" key="2">
    <source>
        <dbReference type="EMBL" id="KAF7285341.1"/>
    </source>
</evidence>
<gene>
    <name evidence="2" type="ORF">GWI33_011131</name>
</gene>
<accession>A0A834MJC0</accession>